<reference evidence="1" key="1">
    <citation type="journal article" date="2017" name="Parasit. Vectors">
        <title>Sialotranscriptomics of Rhipicephalus zambeziensis reveals intricate expression profiles of secretory proteins and suggests tight temporal transcriptional regulation during blood-feeding.</title>
        <authorList>
            <person name="de Castro M.H."/>
            <person name="de Klerk D."/>
            <person name="Pienaar R."/>
            <person name="Rees D.J.G."/>
            <person name="Mans B.J."/>
        </authorList>
    </citation>
    <scope>NUCLEOTIDE SEQUENCE</scope>
    <source>
        <tissue evidence="1">Salivary glands</tissue>
    </source>
</reference>
<dbReference type="AlphaFoldDB" id="A0A224YJS4"/>
<organism evidence="1">
    <name type="scientific">Rhipicephalus zambeziensis</name>
    <dbReference type="NCBI Taxonomy" id="60191"/>
    <lineage>
        <taxon>Eukaryota</taxon>
        <taxon>Metazoa</taxon>
        <taxon>Ecdysozoa</taxon>
        <taxon>Arthropoda</taxon>
        <taxon>Chelicerata</taxon>
        <taxon>Arachnida</taxon>
        <taxon>Acari</taxon>
        <taxon>Parasitiformes</taxon>
        <taxon>Ixodida</taxon>
        <taxon>Ixodoidea</taxon>
        <taxon>Ixodidae</taxon>
        <taxon>Rhipicephalinae</taxon>
        <taxon>Rhipicephalus</taxon>
        <taxon>Rhipicephalus</taxon>
    </lineage>
</organism>
<sequence length="138" mass="15631">MCGPQTRGMRPAGRVFETPGLNELIATVAPLDRSHQGGLMNARVSVLRVFSRSLKLLANVIRDFFINTPQDALISSETNIYFIIRTFNAIQSHENSWYPMLTSLLPFRDSTKRRGFSACRDTMSRACHNSVFLSLFLF</sequence>
<name>A0A224YJS4_9ACAR</name>
<evidence type="ECO:0000313" key="1">
    <source>
        <dbReference type="EMBL" id="MAA14761.1"/>
    </source>
</evidence>
<dbReference type="EMBL" id="GFPF01003615">
    <property type="protein sequence ID" value="MAA14761.1"/>
    <property type="molecule type" value="Transcribed_RNA"/>
</dbReference>
<protein>
    <submittedName>
        <fullName evidence="1">Uncharacterized protein</fullName>
    </submittedName>
</protein>
<accession>A0A224YJS4</accession>
<proteinExistence type="predicted"/>